<dbReference type="PANTHER" id="PTHR33240:SF8">
    <property type="entry name" value="OS03G0439900 PROTEIN"/>
    <property type="match status" value="1"/>
</dbReference>
<dbReference type="KEGG" id="nsy:104233786"/>
<dbReference type="RefSeq" id="XP_009785536.1">
    <property type="nucleotide sequence ID" value="XM_009787234.1"/>
</dbReference>
<accession>A0A1U7X778</accession>
<protein>
    <submittedName>
        <fullName evidence="2">Uncharacterized protein LOC104233786</fullName>
    </submittedName>
</protein>
<dbReference type="Proteomes" id="UP000189701">
    <property type="component" value="Unplaced"/>
</dbReference>
<dbReference type="GeneID" id="104233786"/>
<reference evidence="1" key="1">
    <citation type="journal article" date="2013" name="Genome Biol.">
        <title>Reference genomes and transcriptomes of Nicotiana sylvestris and Nicotiana tomentosiformis.</title>
        <authorList>
            <person name="Sierro N."/>
            <person name="Battey J.N."/>
            <person name="Ouadi S."/>
            <person name="Bovet L."/>
            <person name="Goepfert S."/>
            <person name="Bakaher N."/>
            <person name="Peitsch M.C."/>
            <person name="Ivanov N.V."/>
        </authorList>
    </citation>
    <scope>NUCLEOTIDE SEQUENCE [LARGE SCALE GENOMIC DNA]</scope>
</reference>
<gene>
    <name evidence="2" type="primary">LOC104233786</name>
</gene>
<organism evidence="1 2">
    <name type="scientific">Nicotiana sylvestris</name>
    <name type="common">Wood tobacco</name>
    <name type="synonym">South American tobacco</name>
    <dbReference type="NCBI Taxonomy" id="4096"/>
    <lineage>
        <taxon>Eukaryota</taxon>
        <taxon>Viridiplantae</taxon>
        <taxon>Streptophyta</taxon>
        <taxon>Embryophyta</taxon>
        <taxon>Tracheophyta</taxon>
        <taxon>Spermatophyta</taxon>
        <taxon>Magnoliopsida</taxon>
        <taxon>eudicotyledons</taxon>
        <taxon>Gunneridae</taxon>
        <taxon>Pentapetalae</taxon>
        <taxon>asterids</taxon>
        <taxon>lamiids</taxon>
        <taxon>Solanales</taxon>
        <taxon>Solanaceae</taxon>
        <taxon>Nicotianoideae</taxon>
        <taxon>Nicotianeae</taxon>
        <taxon>Nicotiana</taxon>
    </lineage>
</organism>
<proteinExistence type="predicted"/>
<keyword evidence="1" id="KW-1185">Reference proteome</keyword>
<evidence type="ECO:0000313" key="1">
    <source>
        <dbReference type="Proteomes" id="UP000189701"/>
    </source>
</evidence>
<dbReference type="AlphaFoldDB" id="A0A1U7X778"/>
<dbReference type="eggNOG" id="KOG0017">
    <property type="taxonomic scope" value="Eukaryota"/>
</dbReference>
<reference evidence="2" key="2">
    <citation type="submission" date="2025-08" db="UniProtKB">
        <authorList>
            <consortium name="RefSeq"/>
        </authorList>
    </citation>
    <scope>IDENTIFICATION</scope>
    <source>
        <tissue evidence="2">Leaf</tissue>
    </source>
</reference>
<evidence type="ECO:0000313" key="2">
    <source>
        <dbReference type="RefSeq" id="XP_009785536.1"/>
    </source>
</evidence>
<sequence>MAEDTLTFTEEDRETLAEPHNDALVVSFLLNNIQVKRVLVDPCSLANEIRLGVVEQLGLLDQIIPASRVLYCFNMTGEVAKGEITLPVDTSGTVQNTKFQFINGDIRYNALLGRQWIHNIRAVPSTLHQMIKFLTKDGITTIYGEQHATK</sequence>
<name>A0A1U7X778_NICSY</name>
<dbReference type="PANTHER" id="PTHR33240">
    <property type="entry name" value="OS08G0508500 PROTEIN"/>
    <property type="match status" value="1"/>
</dbReference>